<reference evidence="1" key="1">
    <citation type="submission" date="2019-12" db="EMBL/GenBank/DDBJ databases">
        <title>Mycobacterium spongiae sp. nov.</title>
        <authorList>
            <person name="Stinear T."/>
        </authorList>
    </citation>
    <scope>NUCLEOTIDE SEQUENCE</scope>
    <source>
        <strain evidence="1">FSD4b-SM</strain>
    </source>
</reference>
<dbReference type="Proteomes" id="UP000682202">
    <property type="component" value="Chromosome"/>
</dbReference>
<gene>
    <name evidence="1" type="ORF">F6B93_00715</name>
</gene>
<dbReference type="EMBL" id="CP046600">
    <property type="protein sequence ID" value="QUR69498.1"/>
    <property type="molecule type" value="Genomic_DNA"/>
</dbReference>
<evidence type="ECO:0000313" key="2">
    <source>
        <dbReference type="Proteomes" id="UP000682202"/>
    </source>
</evidence>
<keyword evidence="2" id="KW-1185">Reference proteome</keyword>
<name>A0A975K1T1_9MYCO</name>
<dbReference type="AlphaFoldDB" id="A0A975K1T1"/>
<dbReference type="KEGG" id="mspg:F6B93_00715"/>
<accession>A0A975K1T1</accession>
<evidence type="ECO:0000313" key="1">
    <source>
        <dbReference type="EMBL" id="QUR69498.1"/>
    </source>
</evidence>
<sequence>MTLTVGDAVELAPGVSVTPAPGWTVGEQGPGWVTLHNGFATAEMEIKVKPANGTDPVAVLQDDISQLSNVSTTGLTNVRDLGAPETEQLQSRNFHTEATIDYSADGTSRMGPTPVIGSFTELLNTANRQSAFIVFAQNEDAPGNVDGEGTAMIESML</sequence>
<proteinExistence type="predicted"/>
<protein>
    <submittedName>
        <fullName evidence="1">Uncharacterized protein</fullName>
    </submittedName>
</protein>
<organism evidence="1 2">
    <name type="scientific">Mycobacterium spongiae</name>
    <dbReference type="NCBI Taxonomy" id="886343"/>
    <lineage>
        <taxon>Bacteria</taxon>
        <taxon>Bacillati</taxon>
        <taxon>Actinomycetota</taxon>
        <taxon>Actinomycetes</taxon>
        <taxon>Mycobacteriales</taxon>
        <taxon>Mycobacteriaceae</taxon>
        <taxon>Mycobacterium</taxon>
    </lineage>
</organism>